<comment type="similarity">
    <text evidence="1">Belongs to the CWC15 family.</text>
</comment>
<dbReference type="InterPro" id="IPR006973">
    <property type="entry name" value="Cwf_Cwc_15"/>
</dbReference>
<comment type="caution">
    <text evidence="5">The sequence shown here is derived from an EMBL/GenBank/DDBJ whole genome shotgun (WGS) entry which is preliminary data.</text>
</comment>
<feature type="compositionally biased region" description="Basic and acidic residues" evidence="4">
    <location>
        <begin position="95"/>
        <end position="105"/>
    </location>
</feature>
<feature type="compositionally biased region" description="Acidic residues" evidence="4">
    <location>
        <begin position="154"/>
        <end position="176"/>
    </location>
</feature>
<keyword evidence="3" id="KW-0508">mRNA splicing</keyword>
<evidence type="ECO:0000256" key="3">
    <source>
        <dbReference type="ARBA" id="ARBA00023187"/>
    </source>
</evidence>
<dbReference type="PANTHER" id="PTHR12718">
    <property type="entry name" value="CELL CYCLE CONTROL PROTEIN CWF15"/>
    <property type="match status" value="1"/>
</dbReference>
<evidence type="ECO:0000256" key="4">
    <source>
        <dbReference type="SAM" id="MobiDB-lite"/>
    </source>
</evidence>
<keyword evidence="6" id="KW-1185">Reference proteome</keyword>
<dbReference type="EMBL" id="JALLPB020000323">
    <property type="protein sequence ID" value="KAL3810505.1"/>
    <property type="molecule type" value="Genomic_DNA"/>
</dbReference>
<evidence type="ECO:0000313" key="6">
    <source>
        <dbReference type="Proteomes" id="UP001530377"/>
    </source>
</evidence>
<name>A0ABD3RBZ6_9STRA</name>
<feature type="region of interest" description="Disordered" evidence="4">
    <location>
        <begin position="1"/>
        <end position="32"/>
    </location>
</feature>
<accession>A0ABD3RBZ6</accession>
<evidence type="ECO:0000313" key="5">
    <source>
        <dbReference type="EMBL" id="KAL3810505.1"/>
    </source>
</evidence>
<protein>
    <recommendedName>
        <fullName evidence="7">Cwf15/Cwc15 cell cycle control protein</fullName>
    </recommendedName>
</protein>
<dbReference type="Proteomes" id="UP001530377">
    <property type="component" value="Unassembled WGS sequence"/>
</dbReference>
<dbReference type="AlphaFoldDB" id="A0ABD3RBZ6"/>
<evidence type="ECO:0008006" key="7">
    <source>
        <dbReference type="Google" id="ProtNLM"/>
    </source>
</evidence>
<dbReference type="PANTHER" id="PTHR12718:SF2">
    <property type="entry name" value="SPLICEOSOME-ASSOCIATED PROTEIN CWC15 HOMOLOG"/>
    <property type="match status" value="1"/>
</dbReference>
<organism evidence="5 6">
    <name type="scientific">Cyclostephanos tholiformis</name>
    <dbReference type="NCBI Taxonomy" id="382380"/>
    <lineage>
        <taxon>Eukaryota</taxon>
        <taxon>Sar</taxon>
        <taxon>Stramenopiles</taxon>
        <taxon>Ochrophyta</taxon>
        <taxon>Bacillariophyta</taxon>
        <taxon>Coscinodiscophyceae</taxon>
        <taxon>Thalassiosirophycidae</taxon>
        <taxon>Stephanodiscales</taxon>
        <taxon>Stephanodiscaceae</taxon>
        <taxon>Cyclostephanos</taxon>
    </lineage>
</organism>
<proteinExistence type="inferred from homology"/>
<sequence>MTTAHRPTWKAAVGRAQEGAWSTGGKPSLQSSARDLAAHTKLKFRTGPQASALGDRRSEALKESLLRMEEAERQAESNVRRFLRMGRDQLLLSENGEKAEEEGRMKLLKQTADVDEEGIRARYDDEDEDGDGKGGGWSDLEDGPAGEGTLSDQSDLDASDDDHDSDLDSDDEDEEAALQAELAKIRAERAAAKAREDAEAAKEEQAQMEEAALMGNPLLNSASASSSGRLKRRWNDDVVFRNQARGEPDQNKKRFINDTVRNDFHKRFLNKFIK</sequence>
<dbReference type="Pfam" id="PF04889">
    <property type="entry name" value="Cwf_Cwc_15"/>
    <property type="match status" value="1"/>
</dbReference>
<evidence type="ECO:0000256" key="2">
    <source>
        <dbReference type="ARBA" id="ARBA00022664"/>
    </source>
</evidence>
<feature type="region of interest" description="Disordered" evidence="4">
    <location>
        <begin position="86"/>
        <end position="235"/>
    </location>
</feature>
<dbReference type="GO" id="GO:0006397">
    <property type="term" value="P:mRNA processing"/>
    <property type="evidence" value="ECO:0007669"/>
    <property type="project" value="UniProtKB-KW"/>
</dbReference>
<dbReference type="GO" id="GO:0008380">
    <property type="term" value="P:RNA splicing"/>
    <property type="evidence" value="ECO:0007669"/>
    <property type="project" value="UniProtKB-KW"/>
</dbReference>
<feature type="compositionally biased region" description="Basic and acidic residues" evidence="4">
    <location>
        <begin position="183"/>
        <end position="205"/>
    </location>
</feature>
<keyword evidence="2" id="KW-0507">mRNA processing</keyword>
<reference evidence="5 6" key="1">
    <citation type="submission" date="2024-10" db="EMBL/GenBank/DDBJ databases">
        <title>Updated reference genomes for cyclostephanoid diatoms.</title>
        <authorList>
            <person name="Roberts W.R."/>
            <person name="Alverson A.J."/>
        </authorList>
    </citation>
    <scope>NUCLEOTIDE SEQUENCE [LARGE SCALE GENOMIC DNA]</scope>
    <source>
        <strain evidence="5 6">AJA228-03</strain>
    </source>
</reference>
<evidence type="ECO:0000256" key="1">
    <source>
        <dbReference type="ARBA" id="ARBA00006644"/>
    </source>
</evidence>
<gene>
    <name evidence="5" type="ORF">ACHAXA_005647</name>
</gene>